<keyword evidence="12" id="KW-0472">Membrane</keyword>
<dbReference type="InterPro" id="IPR036770">
    <property type="entry name" value="Ankyrin_rpt-contain_sf"/>
</dbReference>
<dbReference type="Gene3D" id="1.25.40.20">
    <property type="entry name" value="Ankyrin repeat-containing domain"/>
    <property type="match status" value="1"/>
</dbReference>
<dbReference type="FunFam" id="2.60.40.10:FF:000020">
    <property type="entry name" value="Fibroblast growth factor receptor"/>
    <property type="match status" value="1"/>
</dbReference>
<keyword evidence="18" id="KW-0040">ANK repeat</keyword>
<dbReference type="InterPro" id="IPR013098">
    <property type="entry name" value="Ig_I-set"/>
</dbReference>
<evidence type="ECO:0000256" key="12">
    <source>
        <dbReference type="ARBA" id="ARBA00023136"/>
    </source>
</evidence>
<dbReference type="PROSITE" id="PS50297">
    <property type="entry name" value="ANK_REP_REGION"/>
    <property type="match status" value="2"/>
</dbReference>
<keyword evidence="5" id="KW-0812">Transmembrane</keyword>
<dbReference type="GO" id="GO:0005524">
    <property type="term" value="F:ATP binding"/>
    <property type="evidence" value="ECO:0007669"/>
    <property type="project" value="UniProtKB-KW"/>
</dbReference>
<keyword evidence="10" id="KW-0067">ATP-binding</keyword>
<dbReference type="InterPro" id="IPR013783">
    <property type="entry name" value="Ig-like_fold"/>
</dbReference>
<organism evidence="20 21">
    <name type="scientific">Anabarilius grahami</name>
    <name type="common">Kanglang fish</name>
    <name type="synonym">Barilius grahami</name>
    <dbReference type="NCBI Taxonomy" id="495550"/>
    <lineage>
        <taxon>Eukaryota</taxon>
        <taxon>Metazoa</taxon>
        <taxon>Chordata</taxon>
        <taxon>Craniata</taxon>
        <taxon>Vertebrata</taxon>
        <taxon>Euteleostomi</taxon>
        <taxon>Actinopterygii</taxon>
        <taxon>Neopterygii</taxon>
        <taxon>Teleostei</taxon>
        <taxon>Ostariophysi</taxon>
        <taxon>Cypriniformes</taxon>
        <taxon>Xenocyprididae</taxon>
        <taxon>Xenocypridinae</taxon>
        <taxon>Xenocypridinae incertae sedis</taxon>
        <taxon>Anabarilius</taxon>
    </lineage>
</organism>
<dbReference type="EMBL" id="RJVU01069130">
    <property type="protein sequence ID" value="ROI74418.1"/>
    <property type="molecule type" value="Genomic_DNA"/>
</dbReference>
<accession>A0A3N0XMG0</accession>
<comment type="caution">
    <text evidence="20">The sequence shown here is derived from an EMBL/GenBank/DDBJ whole genome shotgun (WGS) entry which is preliminary data.</text>
</comment>
<evidence type="ECO:0000256" key="17">
    <source>
        <dbReference type="ARBA" id="ARBA00023319"/>
    </source>
</evidence>
<dbReference type="InterPro" id="IPR002110">
    <property type="entry name" value="Ankyrin_rpt"/>
</dbReference>
<evidence type="ECO:0000256" key="8">
    <source>
        <dbReference type="ARBA" id="ARBA00022741"/>
    </source>
</evidence>
<evidence type="ECO:0000256" key="4">
    <source>
        <dbReference type="ARBA" id="ARBA00022679"/>
    </source>
</evidence>
<gene>
    <name evidence="20" type="ORF">DPX16_21967</name>
</gene>
<evidence type="ECO:0000256" key="9">
    <source>
        <dbReference type="ARBA" id="ARBA00022777"/>
    </source>
</evidence>
<dbReference type="SMART" id="SM00408">
    <property type="entry name" value="IGc2"/>
    <property type="match status" value="2"/>
</dbReference>
<evidence type="ECO:0000259" key="19">
    <source>
        <dbReference type="PROSITE" id="PS50835"/>
    </source>
</evidence>
<dbReference type="InterPro" id="IPR052615">
    <property type="entry name" value="FGFRL"/>
</dbReference>
<feature type="repeat" description="ANK" evidence="18">
    <location>
        <begin position="60"/>
        <end position="92"/>
    </location>
</feature>
<protein>
    <recommendedName>
        <fullName evidence="2">receptor protein-tyrosine kinase</fullName>
        <ecNumber evidence="2">2.7.10.1</ecNumber>
    </recommendedName>
</protein>
<reference evidence="20 21" key="1">
    <citation type="submission" date="2018-10" db="EMBL/GenBank/DDBJ databases">
        <title>Genome assembly for a Yunnan-Guizhou Plateau 3E fish, Anabarilius grahami (Regan), and its evolutionary and genetic applications.</title>
        <authorList>
            <person name="Jiang W."/>
        </authorList>
    </citation>
    <scope>NUCLEOTIDE SEQUENCE [LARGE SCALE GENOMIC DNA]</scope>
    <source>
        <strain evidence="20">AG-KIZ</strain>
        <tissue evidence="20">Muscle</tissue>
    </source>
</reference>
<evidence type="ECO:0000256" key="5">
    <source>
        <dbReference type="ARBA" id="ARBA00022692"/>
    </source>
</evidence>
<dbReference type="Pfam" id="PF07679">
    <property type="entry name" value="I-set"/>
    <property type="match status" value="2"/>
</dbReference>
<dbReference type="SUPFAM" id="SSF48403">
    <property type="entry name" value="Ankyrin repeat"/>
    <property type="match status" value="1"/>
</dbReference>
<evidence type="ECO:0000256" key="15">
    <source>
        <dbReference type="ARBA" id="ARBA00023170"/>
    </source>
</evidence>
<keyword evidence="16" id="KW-0325">Glycoprotein</keyword>
<keyword evidence="6" id="KW-0732">Signal</keyword>
<dbReference type="GO" id="GO:0005886">
    <property type="term" value="C:plasma membrane"/>
    <property type="evidence" value="ECO:0007669"/>
    <property type="project" value="TreeGrafter"/>
</dbReference>
<keyword evidence="14" id="KW-1015">Disulfide bond</keyword>
<evidence type="ECO:0000256" key="1">
    <source>
        <dbReference type="ARBA" id="ARBA00004167"/>
    </source>
</evidence>
<keyword evidence="21" id="KW-1185">Reference proteome</keyword>
<evidence type="ECO:0000256" key="10">
    <source>
        <dbReference type="ARBA" id="ARBA00022840"/>
    </source>
</evidence>
<dbReference type="PROSITE" id="PS50088">
    <property type="entry name" value="ANK_REPEAT"/>
    <property type="match status" value="2"/>
</dbReference>
<dbReference type="Gene3D" id="2.60.40.10">
    <property type="entry name" value="Immunoglobulins"/>
    <property type="match status" value="2"/>
</dbReference>
<dbReference type="InterPro" id="IPR036179">
    <property type="entry name" value="Ig-like_dom_sf"/>
</dbReference>
<dbReference type="GO" id="GO:0005007">
    <property type="term" value="F:fibroblast growth factor receptor activity"/>
    <property type="evidence" value="ECO:0007669"/>
    <property type="project" value="TreeGrafter"/>
</dbReference>
<dbReference type="SMART" id="SM00409">
    <property type="entry name" value="IG"/>
    <property type="match status" value="2"/>
</dbReference>
<evidence type="ECO:0000256" key="7">
    <source>
        <dbReference type="ARBA" id="ARBA00022737"/>
    </source>
</evidence>
<evidence type="ECO:0000256" key="16">
    <source>
        <dbReference type="ARBA" id="ARBA00023180"/>
    </source>
</evidence>
<proteinExistence type="predicted"/>
<evidence type="ECO:0000313" key="20">
    <source>
        <dbReference type="EMBL" id="ROI74418.1"/>
    </source>
</evidence>
<dbReference type="EC" id="2.7.10.1" evidence="2"/>
<sequence>MDSHGSQCTCSAHRSTPSVHQTLEEMDFERGIWSAAMDGDVERVRAFIKKGIDPNMRDQANYSALHYASRAGEQSVCELLLDCGACVNAQTRGGATPLHRAAYCGHYSVLQLLLDRGADPCLTDDDGSTPLHKSQVISATQDEAMAPVWTQPDKMENKLQAVPASKTVKFRCQANGNPTPTIKWLKNGKEFKRDQRIGGFKIREHMWTIIMELVGSSDKGNYTCLVENKYGSINHTFQLDVVERSPYRPILQAGLPANRTVVVGSDVEFECKVFGDSQPHIQWLKHIEVNGSRVGPDGLPYVRVLKTGINTTDKEMEVLQITNVALEDAGEYTCLAGNSIGISYHSAWLTVYKGIFGSCGALFG</sequence>
<feature type="repeat" description="ANK" evidence="18">
    <location>
        <begin position="93"/>
        <end position="125"/>
    </location>
</feature>
<keyword evidence="11" id="KW-1133">Transmembrane helix</keyword>
<evidence type="ECO:0000256" key="3">
    <source>
        <dbReference type="ARBA" id="ARBA00022553"/>
    </source>
</evidence>
<dbReference type="Pfam" id="PF12796">
    <property type="entry name" value="Ank_2"/>
    <property type="match status" value="1"/>
</dbReference>
<feature type="domain" description="Ig-like" evidence="19">
    <location>
        <begin position="249"/>
        <end position="350"/>
    </location>
</feature>
<keyword evidence="13" id="KW-0829">Tyrosine-protein kinase</keyword>
<evidence type="ECO:0000256" key="14">
    <source>
        <dbReference type="ARBA" id="ARBA00023157"/>
    </source>
</evidence>
<dbReference type="FunFam" id="2.60.40.10:FF:000016">
    <property type="entry name" value="Fibroblast growth factor receptor"/>
    <property type="match status" value="1"/>
</dbReference>
<dbReference type="InterPro" id="IPR003598">
    <property type="entry name" value="Ig_sub2"/>
</dbReference>
<dbReference type="OrthoDB" id="6019866at2759"/>
<dbReference type="SMART" id="SM00248">
    <property type="entry name" value="ANK"/>
    <property type="match status" value="3"/>
</dbReference>
<dbReference type="PROSITE" id="PS50835">
    <property type="entry name" value="IG_LIKE"/>
    <property type="match status" value="2"/>
</dbReference>
<dbReference type="PANTHER" id="PTHR19890">
    <property type="entry name" value="FIBROBLAST GROWTH FACTOR RECEPTOR"/>
    <property type="match status" value="1"/>
</dbReference>
<keyword evidence="4" id="KW-0808">Transferase</keyword>
<dbReference type="PANTHER" id="PTHR19890:SF10">
    <property type="entry name" value="FIBROBLAST GROWTH FACTOR RECEPTOR-LIKE 1"/>
    <property type="match status" value="1"/>
</dbReference>
<dbReference type="InterPro" id="IPR007110">
    <property type="entry name" value="Ig-like_dom"/>
</dbReference>
<dbReference type="SUPFAM" id="SSF48726">
    <property type="entry name" value="Immunoglobulin"/>
    <property type="match status" value="2"/>
</dbReference>
<evidence type="ECO:0000256" key="6">
    <source>
        <dbReference type="ARBA" id="ARBA00022729"/>
    </source>
</evidence>
<feature type="domain" description="Ig-like" evidence="19">
    <location>
        <begin position="152"/>
        <end position="240"/>
    </location>
</feature>
<comment type="subcellular location">
    <subcellularLocation>
        <location evidence="1">Membrane</location>
        <topology evidence="1">Single-pass membrane protein</topology>
    </subcellularLocation>
</comment>
<evidence type="ECO:0000256" key="2">
    <source>
        <dbReference type="ARBA" id="ARBA00011902"/>
    </source>
</evidence>
<keyword evidence="9" id="KW-0418">Kinase</keyword>
<keyword evidence="7" id="KW-0677">Repeat</keyword>
<evidence type="ECO:0000256" key="11">
    <source>
        <dbReference type="ARBA" id="ARBA00022989"/>
    </source>
</evidence>
<keyword evidence="17" id="KW-0393">Immunoglobulin domain</keyword>
<keyword evidence="3" id="KW-0597">Phosphoprotein</keyword>
<name>A0A3N0XMG0_ANAGA</name>
<evidence type="ECO:0000313" key="21">
    <source>
        <dbReference type="Proteomes" id="UP000281406"/>
    </source>
</evidence>
<dbReference type="InterPro" id="IPR003599">
    <property type="entry name" value="Ig_sub"/>
</dbReference>
<dbReference type="Proteomes" id="UP000281406">
    <property type="component" value="Unassembled WGS sequence"/>
</dbReference>
<dbReference type="AlphaFoldDB" id="A0A3N0XMG0"/>
<dbReference type="GO" id="GO:0017134">
    <property type="term" value="F:fibroblast growth factor binding"/>
    <property type="evidence" value="ECO:0007669"/>
    <property type="project" value="TreeGrafter"/>
</dbReference>
<keyword evidence="8" id="KW-0547">Nucleotide-binding</keyword>
<evidence type="ECO:0000256" key="18">
    <source>
        <dbReference type="PROSITE-ProRule" id="PRU00023"/>
    </source>
</evidence>
<keyword evidence="15 20" id="KW-0675">Receptor</keyword>
<evidence type="ECO:0000256" key="13">
    <source>
        <dbReference type="ARBA" id="ARBA00023137"/>
    </source>
</evidence>